<evidence type="ECO:0000256" key="4">
    <source>
        <dbReference type="ARBA" id="ARBA00022679"/>
    </source>
</evidence>
<dbReference type="SUPFAM" id="SSF52540">
    <property type="entry name" value="P-loop containing nucleoside triphosphate hydrolases"/>
    <property type="match status" value="1"/>
</dbReference>
<dbReference type="GO" id="GO:0071897">
    <property type="term" value="P:DNA biosynthetic process"/>
    <property type="evidence" value="ECO:0007669"/>
    <property type="project" value="UniProtKB-KW"/>
</dbReference>
<dbReference type="PANTHER" id="PTHR11441">
    <property type="entry name" value="THYMIDINE KINASE"/>
    <property type="match status" value="1"/>
</dbReference>
<keyword evidence="9" id="KW-0067">ATP-binding</keyword>
<evidence type="ECO:0000256" key="3">
    <source>
        <dbReference type="ARBA" id="ARBA00022634"/>
    </source>
</evidence>
<evidence type="ECO:0000256" key="2">
    <source>
        <dbReference type="ARBA" id="ARBA00012118"/>
    </source>
</evidence>
<dbReference type="GO" id="GO:0046104">
    <property type="term" value="P:thymidine metabolic process"/>
    <property type="evidence" value="ECO:0007669"/>
    <property type="project" value="TreeGrafter"/>
</dbReference>
<dbReference type="Pfam" id="PF00265">
    <property type="entry name" value="TK"/>
    <property type="match status" value="1"/>
</dbReference>
<organism evidence="11">
    <name type="scientific">viral metagenome</name>
    <dbReference type="NCBI Taxonomy" id="1070528"/>
    <lineage>
        <taxon>unclassified sequences</taxon>
        <taxon>metagenomes</taxon>
        <taxon>organismal metagenomes</taxon>
    </lineage>
</organism>
<keyword evidence="8" id="KW-0862">Zinc</keyword>
<dbReference type="Gene3D" id="3.40.50.300">
    <property type="entry name" value="P-loop containing nucleotide triphosphate hydrolases"/>
    <property type="match status" value="1"/>
</dbReference>
<evidence type="ECO:0000256" key="6">
    <source>
        <dbReference type="ARBA" id="ARBA00022741"/>
    </source>
</evidence>
<dbReference type="InterPro" id="IPR001267">
    <property type="entry name" value="Thymidine_kinase"/>
</dbReference>
<evidence type="ECO:0000313" key="11">
    <source>
        <dbReference type="EMBL" id="QHT83298.1"/>
    </source>
</evidence>
<comment type="catalytic activity">
    <reaction evidence="10">
        <text>thymidine + ATP = dTMP + ADP + H(+)</text>
        <dbReference type="Rhea" id="RHEA:19129"/>
        <dbReference type="ChEBI" id="CHEBI:15378"/>
        <dbReference type="ChEBI" id="CHEBI:17748"/>
        <dbReference type="ChEBI" id="CHEBI:30616"/>
        <dbReference type="ChEBI" id="CHEBI:63528"/>
        <dbReference type="ChEBI" id="CHEBI:456216"/>
        <dbReference type="EC" id="2.7.1.21"/>
    </reaction>
</comment>
<dbReference type="GO" id="GO:0004797">
    <property type="term" value="F:thymidine kinase activity"/>
    <property type="evidence" value="ECO:0007669"/>
    <property type="project" value="UniProtKB-EC"/>
</dbReference>
<reference evidence="11" key="1">
    <citation type="journal article" date="2020" name="Nature">
        <title>Giant virus diversity and host interactions through global metagenomics.</title>
        <authorList>
            <person name="Schulz F."/>
            <person name="Roux S."/>
            <person name="Paez-Espino D."/>
            <person name="Jungbluth S."/>
            <person name="Walsh D.A."/>
            <person name="Denef V.J."/>
            <person name="McMahon K.D."/>
            <person name="Konstantinidis K.T."/>
            <person name="Eloe-Fadrosh E.A."/>
            <person name="Kyrpides N.C."/>
            <person name="Woyke T."/>
        </authorList>
    </citation>
    <scope>NUCLEOTIDE SEQUENCE</scope>
    <source>
        <strain evidence="11">GVMAG-M-3300023184-167</strain>
    </source>
</reference>
<evidence type="ECO:0000256" key="5">
    <source>
        <dbReference type="ARBA" id="ARBA00022723"/>
    </source>
</evidence>
<keyword evidence="6" id="KW-0547">Nucleotide-binding</keyword>
<sequence length="172" mass="19346">MKMGHLRVIIGCMFAQKTTELLKCARNYKDIGSNVIIINHSSDTRYGDKHITTHDNDSESSLFIEYLRDVNIQDYQVIIIDEGQFFKDLVEYVTLWADTLDVKIIVAGLSGNTKREPIGDILKLIPHADEITHLKSKCSICNGEAIYSKFLGEGKPTVGGSESYIPVCRKHL</sequence>
<dbReference type="GO" id="GO:0046872">
    <property type="term" value="F:metal ion binding"/>
    <property type="evidence" value="ECO:0007669"/>
    <property type="project" value="UniProtKB-KW"/>
</dbReference>
<keyword evidence="7" id="KW-0418">Kinase</keyword>
<keyword evidence="4" id="KW-0808">Transferase</keyword>
<dbReference type="PIRSF" id="PIRSF035805">
    <property type="entry name" value="TK_cell"/>
    <property type="match status" value="1"/>
</dbReference>
<evidence type="ECO:0000256" key="7">
    <source>
        <dbReference type="ARBA" id="ARBA00022777"/>
    </source>
</evidence>
<dbReference type="AlphaFoldDB" id="A0A6C0HRG4"/>
<evidence type="ECO:0000256" key="9">
    <source>
        <dbReference type="ARBA" id="ARBA00022840"/>
    </source>
</evidence>
<protein>
    <recommendedName>
        <fullName evidence="2">thymidine kinase</fullName>
        <ecNumber evidence="2">2.7.1.21</ecNumber>
    </recommendedName>
</protein>
<name>A0A6C0HRG4_9ZZZZ</name>
<evidence type="ECO:0000256" key="1">
    <source>
        <dbReference type="ARBA" id="ARBA00007587"/>
    </source>
</evidence>
<keyword evidence="5" id="KW-0479">Metal-binding</keyword>
<proteinExistence type="inferred from homology"/>
<comment type="similarity">
    <text evidence="1">Belongs to the thymidine kinase family.</text>
</comment>
<dbReference type="PANTHER" id="PTHR11441:SF0">
    <property type="entry name" value="THYMIDINE KINASE, CYTOSOLIC"/>
    <property type="match status" value="1"/>
</dbReference>
<dbReference type="GO" id="GO:0005524">
    <property type="term" value="F:ATP binding"/>
    <property type="evidence" value="ECO:0007669"/>
    <property type="project" value="UniProtKB-KW"/>
</dbReference>
<accession>A0A6C0HRG4</accession>
<evidence type="ECO:0000256" key="10">
    <source>
        <dbReference type="ARBA" id="ARBA00048254"/>
    </source>
</evidence>
<keyword evidence="3" id="KW-0237">DNA synthesis</keyword>
<dbReference type="InterPro" id="IPR027417">
    <property type="entry name" value="P-loop_NTPase"/>
</dbReference>
<evidence type="ECO:0000256" key="8">
    <source>
        <dbReference type="ARBA" id="ARBA00022833"/>
    </source>
</evidence>
<dbReference type="EC" id="2.7.1.21" evidence="2"/>
<dbReference type="FunFam" id="3.40.50.300:FF:000948">
    <property type="entry name" value="Thymidine kinase"/>
    <property type="match status" value="1"/>
</dbReference>
<dbReference type="Gene3D" id="3.30.60.20">
    <property type="match status" value="1"/>
</dbReference>
<dbReference type="EMBL" id="MN740007">
    <property type="protein sequence ID" value="QHT83298.1"/>
    <property type="molecule type" value="Genomic_DNA"/>
</dbReference>